<dbReference type="Proteomes" id="UP000271889">
    <property type="component" value="Unassembled WGS sequence"/>
</dbReference>
<dbReference type="OrthoDB" id="10069252at2759"/>
<evidence type="ECO:0000256" key="1">
    <source>
        <dbReference type="SAM" id="MobiDB-lite"/>
    </source>
</evidence>
<sequence>MASSSCPVCGTNQSKVVDGLLYCEDYREVEEDEDQVVAGIGKIRTKRVKQVQDKSMAKTDFGDDLHQLSLSTSTMMGEGIKTSRQRKDIASGREHAPSYLRRVGTRLAAFTKILAKCVAWIRRDFAIPEAFTDHTAFEKAREKKAKKERRKKKGKEALQKSVTAWDLLIGDTLDENLELRSDADSEDEEQPEEAATVT</sequence>
<keyword evidence="3" id="KW-1185">Reference proteome</keyword>
<name>A0A3P7QQZ6_CYLGO</name>
<reference evidence="2 3" key="1">
    <citation type="submission" date="2018-11" db="EMBL/GenBank/DDBJ databases">
        <authorList>
            <consortium name="Pathogen Informatics"/>
        </authorList>
    </citation>
    <scope>NUCLEOTIDE SEQUENCE [LARGE SCALE GENOMIC DNA]</scope>
</reference>
<evidence type="ECO:0000313" key="3">
    <source>
        <dbReference type="Proteomes" id="UP000271889"/>
    </source>
</evidence>
<feature type="region of interest" description="Disordered" evidence="1">
    <location>
        <begin position="179"/>
        <end position="198"/>
    </location>
</feature>
<dbReference type="EMBL" id="UYRV01124212">
    <property type="protein sequence ID" value="VDN34232.1"/>
    <property type="molecule type" value="Genomic_DNA"/>
</dbReference>
<dbReference type="AlphaFoldDB" id="A0A3P7QQZ6"/>
<accession>A0A3P7QQZ6</accession>
<evidence type="ECO:0000313" key="2">
    <source>
        <dbReference type="EMBL" id="VDN34232.1"/>
    </source>
</evidence>
<organism evidence="2 3">
    <name type="scientific">Cylicostephanus goldi</name>
    <name type="common">Nematode worm</name>
    <dbReference type="NCBI Taxonomy" id="71465"/>
    <lineage>
        <taxon>Eukaryota</taxon>
        <taxon>Metazoa</taxon>
        <taxon>Ecdysozoa</taxon>
        <taxon>Nematoda</taxon>
        <taxon>Chromadorea</taxon>
        <taxon>Rhabditida</taxon>
        <taxon>Rhabditina</taxon>
        <taxon>Rhabditomorpha</taxon>
        <taxon>Strongyloidea</taxon>
        <taxon>Strongylidae</taxon>
        <taxon>Cylicostephanus</taxon>
    </lineage>
</organism>
<gene>
    <name evidence="2" type="ORF">CGOC_LOCUS12574</name>
</gene>
<protein>
    <submittedName>
        <fullName evidence="2">Uncharacterized protein</fullName>
    </submittedName>
</protein>
<feature type="non-terminal residue" evidence="2">
    <location>
        <position position="198"/>
    </location>
</feature>
<proteinExistence type="predicted"/>